<name>A0AA40TVF3_9PSED</name>
<sequence length="31" mass="3321">MFTDAIPPLSVAAKGVNCEIALHLNTRLHST</sequence>
<gene>
    <name evidence="1" type="ORF">ALO43_200010</name>
</gene>
<proteinExistence type="predicted"/>
<protein>
    <submittedName>
        <fullName evidence="1">Uncharacterized protein</fullName>
    </submittedName>
</protein>
<evidence type="ECO:0000313" key="2">
    <source>
        <dbReference type="Proteomes" id="UP000050523"/>
    </source>
</evidence>
<comment type="caution">
    <text evidence="1">The sequence shown here is derived from an EMBL/GenBank/DDBJ whole genome shotgun (WGS) entry which is preliminary data.</text>
</comment>
<dbReference type="EMBL" id="LJRO01000185">
    <property type="protein sequence ID" value="KPZ01218.1"/>
    <property type="molecule type" value="Genomic_DNA"/>
</dbReference>
<accession>A0AA40TVF3</accession>
<organism evidence="1 2">
    <name type="scientific">Pseudomonas tremae</name>
    <dbReference type="NCBI Taxonomy" id="200454"/>
    <lineage>
        <taxon>Bacteria</taxon>
        <taxon>Pseudomonadati</taxon>
        <taxon>Pseudomonadota</taxon>
        <taxon>Gammaproteobacteria</taxon>
        <taxon>Pseudomonadales</taxon>
        <taxon>Pseudomonadaceae</taxon>
        <taxon>Pseudomonas</taxon>
    </lineage>
</organism>
<reference evidence="1 2" key="1">
    <citation type="submission" date="2015-09" db="EMBL/GenBank/DDBJ databases">
        <title>Genome announcement of multiple Pseudomonas syringae strains.</title>
        <authorList>
            <person name="Thakur S."/>
            <person name="Wang P.W."/>
            <person name="Gong Y."/>
            <person name="Weir B.S."/>
            <person name="Guttman D.S."/>
        </authorList>
    </citation>
    <scope>NUCLEOTIDE SEQUENCE [LARGE SCALE GENOMIC DNA]</scope>
    <source>
        <strain evidence="1 2">ICMP9151</strain>
    </source>
</reference>
<evidence type="ECO:0000313" key="1">
    <source>
        <dbReference type="EMBL" id="KPZ01218.1"/>
    </source>
</evidence>
<dbReference type="Proteomes" id="UP000050523">
    <property type="component" value="Unassembled WGS sequence"/>
</dbReference>
<dbReference type="AlphaFoldDB" id="A0AA40TVF3"/>